<dbReference type="SUPFAM" id="SSF160519">
    <property type="entry name" value="BB2672-like"/>
    <property type="match status" value="1"/>
</dbReference>
<evidence type="ECO:0000313" key="2">
    <source>
        <dbReference type="EMBL" id="MDR6332475.1"/>
    </source>
</evidence>
<reference evidence="2 4" key="2">
    <citation type="submission" date="2023-07" db="EMBL/GenBank/DDBJ databases">
        <title>Genomic Encyclopedia of Type Strains, Phase IV (KMG-IV): sequencing the most valuable type-strain genomes for metagenomic binning, comparative biology and taxonomic classification.</title>
        <authorList>
            <person name="Goeker M."/>
        </authorList>
    </citation>
    <scope>NUCLEOTIDE SEQUENCE [LARGE SCALE GENOMIC DNA]</scope>
    <source>
        <strain evidence="2 4">DSM 338</strain>
    </source>
</reference>
<keyword evidence="4" id="KW-1185">Reference proteome</keyword>
<dbReference type="EMBL" id="BSDO01000002">
    <property type="protein sequence ID" value="GLI21774.1"/>
    <property type="molecule type" value="Genomic_DNA"/>
</dbReference>
<dbReference type="Proteomes" id="UP001245370">
    <property type="component" value="Unassembled WGS sequence"/>
</dbReference>
<dbReference type="EMBL" id="JAVDPY010000001">
    <property type="protein sequence ID" value="MDR6332475.1"/>
    <property type="molecule type" value="Genomic_DNA"/>
</dbReference>
<dbReference type="RefSeq" id="WP_237356559.1">
    <property type="nucleotide sequence ID" value="NZ_BSDO01000002.1"/>
</dbReference>
<organism evidence="1 3">
    <name type="scientific">Xanthobacter flavus</name>
    <dbReference type="NCBI Taxonomy" id="281"/>
    <lineage>
        <taxon>Bacteria</taxon>
        <taxon>Pseudomonadati</taxon>
        <taxon>Pseudomonadota</taxon>
        <taxon>Alphaproteobacteria</taxon>
        <taxon>Hyphomicrobiales</taxon>
        <taxon>Xanthobacteraceae</taxon>
        <taxon>Xanthobacter</taxon>
    </lineage>
</organism>
<sequence>MSLLKVRKLVVQVEETHEEMGREVSPPSRKVTVAAVIANPYAGKYVEDLTPLYDLGAEVGGLLATRGVAALGIAPDEVVSYGKGAVVGVNGELEHSAALLHPRFGAPVRAAVGTGKDIIPGTKKMGGPGAPLLMPLTNKNNIWSFDDMDSTEIAIPDAPRPDEILIALCLGVGGRPLHRIGK</sequence>
<accession>A0A9W6CM50</accession>
<evidence type="ECO:0000313" key="4">
    <source>
        <dbReference type="Proteomes" id="UP001245370"/>
    </source>
</evidence>
<dbReference type="InterPro" id="IPR035936">
    <property type="entry name" value="BB2672"/>
</dbReference>
<evidence type="ECO:0000313" key="3">
    <source>
        <dbReference type="Proteomes" id="UP001144397"/>
    </source>
</evidence>
<reference evidence="1" key="1">
    <citation type="submission" date="2022-12" db="EMBL/GenBank/DDBJ databases">
        <title>Reference genome sequencing for broad-spectrum identification of bacterial and archaeal isolates by mass spectrometry.</title>
        <authorList>
            <person name="Sekiguchi Y."/>
            <person name="Tourlousse D.M."/>
        </authorList>
    </citation>
    <scope>NUCLEOTIDE SEQUENCE</scope>
    <source>
        <strain evidence="1">301</strain>
    </source>
</reference>
<dbReference type="AlphaFoldDB" id="A0A9W6CM50"/>
<gene>
    <name evidence="2" type="ORF">GGQ86_000922</name>
    <name evidence="1" type="ORF">XFLAVUS301_14480</name>
</gene>
<dbReference type="Gene3D" id="3.30.1330.110">
    <property type="entry name" value="BB2672"/>
    <property type="match status" value="1"/>
</dbReference>
<dbReference type="Proteomes" id="UP001144397">
    <property type="component" value="Unassembled WGS sequence"/>
</dbReference>
<proteinExistence type="predicted"/>
<evidence type="ECO:0008006" key="5">
    <source>
        <dbReference type="Google" id="ProtNLM"/>
    </source>
</evidence>
<dbReference type="GeneID" id="95762242"/>
<dbReference type="Pfam" id="PF06684">
    <property type="entry name" value="AA_synth"/>
    <property type="match status" value="1"/>
</dbReference>
<dbReference type="InterPro" id="IPR009569">
    <property type="entry name" value="AA_synth_put"/>
</dbReference>
<comment type="caution">
    <text evidence="1">The sequence shown here is derived from an EMBL/GenBank/DDBJ whole genome shotgun (WGS) entry which is preliminary data.</text>
</comment>
<evidence type="ECO:0000313" key="1">
    <source>
        <dbReference type="EMBL" id="GLI21774.1"/>
    </source>
</evidence>
<name>A0A9W6CM50_XANFL</name>
<protein>
    <recommendedName>
        <fullName evidence="5">Peptide synthetase</fullName>
    </recommendedName>
</protein>